<dbReference type="InterPro" id="IPR001932">
    <property type="entry name" value="PPM-type_phosphatase-like_dom"/>
</dbReference>
<dbReference type="Gene3D" id="3.60.40.10">
    <property type="entry name" value="PPM-type phosphatase domain"/>
    <property type="match status" value="1"/>
</dbReference>
<dbReference type="PROSITE" id="PS50110">
    <property type="entry name" value="RESPONSE_REGULATORY"/>
    <property type="match status" value="1"/>
</dbReference>
<dbReference type="SUPFAM" id="SSF52172">
    <property type="entry name" value="CheY-like"/>
    <property type="match status" value="1"/>
</dbReference>
<organism evidence="4 5">
    <name type="scientific">Candidatus Methylumidiphilus alinenensis</name>
    <dbReference type="NCBI Taxonomy" id="2202197"/>
    <lineage>
        <taxon>Bacteria</taxon>
        <taxon>Pseudomonadati</taxon>
        <taxon>Pseudomonadota</taxon>
        <taxon>Gammaproteobacteria</taxon>
        <taxon>Methylococcales</taxon>
        <taxon>Candidatus Methylumidiphilus</taxon>
    </lineage>
</organism>
<evidence type="ECO:0000313" key="4">
    <source>
        <dbReference type="EMBL" id="PZN75665.1"/>
    </source>
</evidence>
<name>A0A2W4QUE3_9GAMM</name>
<dbReference type="InterPro" id="IPR036457">
    <property type="entry name" value="PPM-type-like_dom_sf"/>
</dbReference>
<keyword evidence="1" id="KW-0378">Hydrolase</keyword>
<evidence type="ECO:0000259" key="3">
    <source>
        <dbReference type="PROSITE" id="PS50110"/>
    </source>
</evidence>
<dbReference type="PANTHER" id="PTHR43156">
    <property type="entry name" value="STAGE II SPORULATION PROTEIN E-RELATED"/>
    <property type="match status" value="1"/>
</dbReference>
<comment type="caution">
    <text evidence="4">The sequence shown here is derived from an EMBL/GenBank/DDBJ whole genome shotgun (WGS) entry which is preliminary data.</text>
</comment>
<accession>A0A2W4QUE3</accession>
<evidence type="ECO:0000313" key="5">
    <source>
        <dbReference type="Proteomes" id="UP000249396"/>
    </source>
</evidence>
<dbReference type="EMBL" id="QJPH01000380">
    <property type="protein sequence ID" value="PZN75665.1"/>
    <property type="molecule type" value="Genomic_DNA"/>
</dbReference>
<dbReference type="Pfam" id="PF07228">
    <property type="entry name" value="SpoIIE"/>
    <property type="match status" value="1"/>
</dbReference>
<dbReference type="Proteomes" id="UP000249396">
    <property type="component" value="Unassembled WGS sequence"/>
</dbReference>
<dbReference type="PANTHER" id="PTHR43156:SF2">
    <property type="entry name" value="STAGE II SPORULATION PROTEIN E"/>
    <property type="match status" value="1"/>
</dbReference>
<proteinExistence type="predicted"/>
<dbReference type="SMART" id="SM00448">
    <property type="entry name" value="REC"/>
    <property type="match status" value="1"/>
</dbReference>
<dbReference type="InterPro" id="IPR011006">
    <property type="entry name" value="CheY-like_superfamily"/>
</dbReference>
<evidence type="ECO:0000256" key="2">
    <source>
        <dbReference type="PROSITE-ProRule" id="PRU00169"/>
    </source>
</evidence>
<dbReference type="AlphaFoldDB" id="A0A2W4QUE3"/>
<dbReference type="InterPro" id="IPR052016">
    <property type="entry name" value="Bact_Sigma-Reg"/>
</dbReference>
<dbReference type="Pfam" id="PF00072">
    <property type="entry name" value="Response_reg"/>
    <property type="match status" value="1"/>
</dbReference>
<dbReference type="InterPro" id="IPR001789">
    <property type="entry name" value="Sig_transdc_resp-reg_receiver"/>
</dbReference>
<dbReference type="Gene3D" id="3.40.50.2300">
    <property type="match status" value="1"/>
</dbReference>
<gene>
    <name evidence="4" type="ORF">DM484_18235</name>
</gene>
<dbReference type="GO" id="GO:0016791">
    <property type="term" value="F:phosphatase activity"/>
    <property type="evidence" value="ECO:0007669"/>
    <property type="project" value="TreeGrafter"/>
</dbReference>
<dbReference type="GO" id="GO:0000160">
    <property type="term" value="P:phosphorelay signal transduction system"/>
    <property type="evidence" value="ECO:0007669"/>
    <property type="project" value="InterPro"/>
</dbReference>
<dbReference type="SMART" id="SM00331">
    <property type="entry name" value="PP2C_SIG"/>
    <property type="match status" value="1"/>
</dbReference>
<evidence type="ECO:0000256" key="1">
    <source>
        <dbReference type="ARBA" id="ARBA00022801"/>
    </source>
</evidence>
<feature type="domain" description="Response regulatory" evidence="3">
    <location>
        <begin position="21"/>
        <end position="138"/>
    </location>
</feature>
<sequence>MNTVETTATQSDINASAHPISVLLVDDQVIIGEAVRRMLAEEPDIRFHHCQDPTQAIDRANAFGPTVILQDLEMPELDGLTLIKFFRANPSTRDIPLIVLSSREEPSTKAEAFVLGANDYLVKLPDRLEMLARIRYHSKGYVAQLERNEAYRKLADSQRQLAEEVAEAAKYVRSLLPEPIKKGPVRIDWRFLPSTQLGGDSFGYNWLDDDHFAVYLLDVSGHGVGSSLMSVSALNILRSQALPSTDFREPGQVLRSLNMAFAEELHDNKYFTIWYGVFRISTKQLAYSGGGHPPALLCNGGQRQDTDLTRLNSKGPMIGIMPDIPFATQTVQIESPAKIFLYSDGAYEIRLDNGEMWEFDKFVNFLGTAAHDTPVMDQLLTQIRKLQRLEQLDDDFSIMEIDL</sequence>
<protein>
    <submittedName>
        <fullName evidence="4">Response regulator</fullName>
    </submittedName>
</protein>
<reference evidence="4 5" key="1">
    <citation type="journal article" date="2018" name="Aquat. Microb. Ecol.">
        <title>Gammaproteobacterial methanotrophs dominate.</title>
        <authorList>
            <person name="Rissanen A.J."/>
            <person name="Saarenheimo J."/>
            <person name="Tiirola M."/>
            <person name="Peura S."/>
            <person name="Aalto S.L."/>
            <person name="Karvinen A."/>
            <person name="Nykanen H."/>
        </authorList>
    </citation>
    <scope>NUCLEOTIDE SEQUENCE [LARGE SCALE GENOMIC DNA]</scope>
    <source>
        <strain evidence="4">AMbin10</strain>
    </source>
</reference>
<feature type="modified residue" description="4-aspartylphosphate" evidence="2">
    <location>
        <position position="71"/>
    </location>
</feature>
<keyword evidence="2" id="KW-0597">Phosphoprotein</keyword>